<dbReference type="PROSITE" id="PS51704">
    <property type="entry name" value="GP_PDE"/>
    <property type="match status" value="1"/>
</dbReference>
<keyword evidence="3" id="KW-1185">Reference proteome</keyword>
<dbReference type="PANTHER" id="PTHR46211">
    <property type="entry name" value="GLYCEROPHOSPHORYL DIESTER PHOSPHODIESTERASE"/>
    <property type="match status" value="1"/>
</dbReference>
<sequence>MPRPEIIAHRGTPRVHPENSLPGFARALELGVDGIELDVHLTRDGVPVVHHDPDLGPGAESPVAGRRIVDLTLDELRTHALAPGVPVPTLAEVCALADGRAVLYVEVKARDAEDAVAALLAARGDRTPVHSFDHRVSRGVRDRAPATPVGVLSVSYLVDTIGAMRAADARDLWQHWSMIDAPLVESVHAAGGRVIAWTVNDPAHAVALARMGVDGVCTDLPDQMAAALAPRIS</sequence>
<accession>A0AA37QI68</accession>
<dbReference type="Pfam" id="PF03009">
    <property type="entry name" value="GDPD"/>
    <property type="match status" value="1"/>
</dbReference>
<dbReference type="InterPro" id="IPR030395">
    <property type="entry name" value="GP_PDE_dom"/>
</dbReference>
<dbReference type="RefSeq" id="WP_284351745.1">
    <property type="nucleotide sequence ID" value="NZ_BRXS01000006.1"/>
</dbReference>
<dbReference type="GO" id="GO:0006629">
    <property type="term" value="P:lipid metabolic process"/>
    <property type="evidence" value="ECO:0007669"/>
    <property type="project" value="InterPro"/>
</dbReference>
<organism evidence="2 3">
    <name type="scientific">Roseisolibacter agri</name>
    <dbReference type="NCBI Taxonomy" id="2014610"/>
    <lineage>
        <taxon>Bacteria</taxon>
        <taxon>Pseudomonadati</taxon>
        <taxon>Gemmatimonadota</taxon>
        <taxon>Gemmatimonadia</taxon>
        <taxon>Gemmatimonadales</taxon>
        <taxon>Gemmatimonadaceae</taxon>
        <taxon>Roseisolibacter</taxon>
    </lineage>
</organism>
<evidence type="ECO:0000313" key="2">
    <source>
        <dbReference type="EMBL" id="GLC27303.1"/>
    </source>
</evidence>
<dbReference type="PROSITE" id="PS50007">
    <property type="entry name" value="PIPLC_X_DOMAIN"/>
    <property type="match status" value="1"/>
</dbReference>
<dbReference type="EMBL" id="BRXS01000006">
    <property type="protein sequence ID" value="GLC27303.1"/>
    <property type="molecule type" value="Genomic_DNA"/>
</dbReference>
<evidence type="ECO:0000313" key="3">
    <source>
        <dbReference type="Proteomes" id="UP001161325"/>
    </source>
</evidence>
<feature type="domain" description="GP-PDE" evidence="1">
    <location>
        <begin position="4"/>
        <end position="228"/>
    </location>
</feature>
<protein>
    <submittedName>
        <fullName evidence="2">Glycerophosphoryl diester phosphodiesterase</fullName>
    </submittedName>
</protein>
<dbReference type="GO" id="GO:0008081">
    <property type="term" value="F:phosphoric diester hydrolase activity"/>
    <property type="evidence" value="ECO:0007669"/>
    <property type="project" value="InterPro"/>
</dbReference>
<dbReference type="SUPFAM" id="SSF51695">
    <property type="entry name" value="PLC-like phosphodiesterases"/>
    <property type="match status" value="1"/>
</dbReference>
<evidence type="ECO:0000259" key="1">
    <source>
        <dbReference type="PROSITE" id="PS51704"/>
    </source>
</evidence>
<dbReference type="CDD" id="cd08556">
    <property type="entry name" value="GDPD"/>
    <property type="match status" value="1"/>
</dbReference>
<dbReference type="AlphaFoldDB" id="A0AA37QI68"/>
<dbReference type="Proteomes" id="UP001161325">
    <property type="component" value="Unassembled WGS sequence"/>
</dbReference>
<gene>
    <name evidence="2" type="ORF">rosag_38160</name>
</gene>
<comment type="caution">
    <text evidence="2">The sequence shown here is derived from an EMBL/GenBank/DDBJ whole genome shotgun (WGS) entry which is preliminary data.</text>
</comment>
<proteinExistence type="predicted"/>
<dbReference type="InterPro" id="IPR017946">
    <property type="entry name" value="PLC-like_Pdiesterase_TIM-brl"/>
</dbReference>
<reference evidence="2" key="1">
    <citation type="submission" date="2022-08" db="EMBL/GenBank/DDBJ databases">
        <title>Draft genome sequencing of Roseisolibacter agri AW1220.</title>
        <authorList>
            <person name="Tobiishi Y."/>
            <person name="Tonouchi A."/>
        </authorList>
    </citation>
    <scope>NUCLEOTIDE SEQUENCE</scope>
    <source>
        <strain evidence="2">AW1220</strain>
    </source>
</reference>
<dbReference type="Gene3D" id="3.20.20.190">
    <property type="entry name" value="Phosphatidylinositol (PI) phosphodiesterase"/>
    <property type="match status" value="1"/>
</dbReference>
<name>A0AA37QI68_9BACT</name>
<dbReference type="PANTHER" id="PTHR46211:SF14">
    <property type="entry name" value="GLYCEROPHOSPHODIESTER PHOSPHODIESTERASE"/>
    <property type="match status" value="1"/>
</dbReference>